<keyword evidence="6 10" id="KW-1133">Transmembrane helix</keyword>
<evidence type="ECO:0000256" key="6">
    <source>
        <dbReference type="ARBA" id="ARBA00022989"/>
    </source>
</evidence>
<proteinExistence type="inferred from homology"/>
<protein>
    <submittedName>
        <fullName evidence="14">HlyC/CorC family transporter</fullName>
    </submittedName>
</protein>
<dbReference type="Pfam" id="PF03471">
    <property type="entry name" value="CorC_HlyC"/>
    <property type="match status" value="1"/>
</dbReference>
<keyword evidence="7 9" id="KW-0129">CBS domain</keyword>
<evidence type="ECO:0000256" key="10">
    <source>
        <dbReference type="PROSITE-ProRule" id="PRU01193"/>
    </source>
</evidence>
<dbReference type="SMART" id="SM00116">
    <property type="entry name" value="CBS"/>
    <property type="match status" value="2"/>
</dbReference>
<evidence type="ECO:0000313" key="14">
    <source>
        <dbReference type="EMBL" id="HDX31029.1"/>
    </source>
</evidence>
<feature type="domain" description="CBS" evidence="12">
    <location>
        <begin position="291"/>
        <end position="348"/>
    </location>
</feature>
<keyword evidence="3" id="KW-1003">Cell membrane</keyword>
<dbReference type="Gene3D" id="3.30.465.10">
    <property type="match status" value="1"/>
</dbReference>
<dbReference type="Gene3D" id="3.10.580.10">
    <property type="entry name" value="CBS-domain"/>
    <property type="match status" value="1"/>
</dbReference>
<dbReference type="GO" id="GO:0050660">
    <property type="term" value="F:flavin adenine dinucleotide binding"/>
    <property type="evidence" value="ECO:0007669"/>
    <property type="project" value="InterPro"/>
</dbReference>
<dbReference type="InterPro" id="IPR046342">
    <property type="entry name" value="CBS_dom_sf"/>
</dbReference>
<keyword evidence="5" id="KW-0677">Repeat</keyword>
<comment type="subcellular location">
    <subcellularLocation>
        <location evidence="1">Cell membrane</location>
        <topology evidence="1">Multi-pass membrane protein</topology>
    </subcellularLocation>
</comment>
<dbReference type="SMART" id="SM01091">
    <property type="entry name" value="CorC_HlyC"/>
    <property type="match status" value="1"/>
</dbReference>
<dbReference type="InterPro" id="IPR044751">
    <property type="entry name" value="Ion_transp-like_CBS"/>
</dbReference>
<dbReference type="InterPro" id="IPR016169">
    <property type="entry name" value="FAD-bd_PCMH_sub2"/>
</dbReference>
<evidence type="ECO:0000256" key="7">
    <source>
        <dbReference type="ARBA" id="ARBA00023122"/>
    </source>
</evidence>
<dbReference type="CDD" id="cd04590">
    <property type="entry name" value="CBS_pair_CorC_HlyC_assoc"/>
    <property type="match status" value="1"/>
</dbReference>
<comment type="caution">
    <text evidence="14">The sequence shown here is derived from an EMBL/GenBank/DDBJ whole genome shotgun (WGS) entry which is preliminary data.</text>
</comment>
<dbReference type="Pfam" id="PF01595">
    <property type="entry name" value="CNNM"/>
    <property type="match status" value="1"/>
</dbReference>
<dbReference type="PROSITE" id="PS51846">
    <property type="entry name" value="CNNM"/>
    <property type="match status" value="1"/>
</dbReference>
<feature type="transmembrane region" description="Helical" evidence="11">
    <location>
        <begin position="102"/>
        <end position="124"/>
    </location>
</feature>
<name>A0A7C1JZK6_9CHLR</name>
<dbReference type="InterPro" id="IPR005170">
    <property type="entry name" value="Transptr-assoc_dom"/>
</dbReference>
<dbReference type="Pfam" id="PF00571">
    <property type="entry name" value="CBS"/>
    <property type="match status" value="2"/>
</dbReference>
<dbReference type="PANTHER" id="PTHR43099">
    <property type="entry name" value="UPF0053 PROTEIN YRKA"/>
    <property type="match status" value="1"/>
</dbReference>
<evidence type="ECO:0000256" key="11">
    <source>
        <dbReference type="SAM" id="Phobius"/>
    </source>
</evidence>
<accession>A0A7C1JZK6</accession>
<evidence type="ECO:0000256" key="8">
    <source>
        <dbReference type="ARBA" id="ARBA00023136"/>
    </source>
</evidence>
<evidence type="ECO:0000256" key="1">
    <source>
        <dbReference type="ARBA" id="ARBA00004651"/>
    </source>
</evidence>
<dbReference type="InterPro" id="IPR036318">
    <property type="entry name" value="FAD-bd_PCMH-like_sf"/>
</dbReference>
<organism evidence="14">
    <name type="scientific">Caldilinea aerophila</name>
    <dbReference type="NCBI Taxonomy" id="133453"/>
    <lineage>
        <taxon>Bacteria</taxon>
        <taxon>Bacillati</taxon>
        <taxon>Chloroflexota</taxon>
        <taxon>Caldilineae</taxon>
        <taxon>Caldilineales</taxon>
        <taxon>Caldilineaceae</taxon>
        <taxon>Caldilinea</taxon>
    </lineage>
</organism>
<dbReference type="InterPro" id="IPR000644">
    <property type="entry name" value="CBS_dom"/>
</dbReference>
<evidence type="ECO:0000256" key="3">
    <source>
        <dbReference type="ARBA" id="ARBA00022475"/>
    </source>
</evidence>
<dbReference type="PROSITE" id="PS51371">
    <property type="entry name" value="CBS"/>
    <property type="match status" value="2"/>
</dbReference>
<dbReference type="InterPro" id="IPR002550">
    <property type="entry name" value="CNNM"/>
</dbReference>
<evidence type="ECO:0000256" key="9">
    <source>
        <dbReference type="PROSITE-ProRule" id="PRU00703"/>
    </source>
</evidence>
<reference evidence="14" key="1">
    <citation type="journal article" date="2020" name="mSystems">
        <title>Genome- and Community-Level Interaction Insights into Carbon Utilization and Element Cycling Functions of Hydrothermarchaeota in Hydrothermal Sediment.</title>
        <authorList>
            <person name="Zhou Z."/>
            <person name="Liu Y."/>
            <person name="Xu W."/>
            <person name="Pan J."/>
            <person name="Luo Z.H."/>
            <person name="Li M."/>
        </authorList>
    </citation>
    <scope>NUCLEOTIDE SEQUENCE [LARGE SCALE GENOMIC DNA]</scope>
    <source>
        <strain evidence="14">SpSt-289</strain>
    </source>
</reference>
<dbReference type="AlphaFoldDB" id="A0A7C1JZK6"/>
<evidence type="ECO:0000256" key="4">
    <source>
        <dbReference type="ARBA" id="ARBA00022692"/>
    </source>
</evidence>
<evidence type="ECO:0000256" key="2">
    <source>
        <dbReference type="ARBA" id="ARBA00006337"/>
    </source>
</evidence>
<feature type="domain" description="CNNM transmembrane" evidence="13">
    <location>
        <begin position="1"/>
        <end position="207"/>
    </location>
</feature>
<feature type="domain" description="CBS" evidence="12">
    <location>
        <begin position="226"/>
        <end position="288"/>
    </location>
</feature>
<comment type="similarity">
    <text evidence="2">Belongs to the UPF0053 family.</text>
</comment>
<keyword evidence="4 10" id="KW-0812">Transmembrane</keyword>
<evidence type="ECO:0000259" key="12">
    <source>
        <dbReference type="PROSITE" id="PS51371"/>
    </source>
</evidence>
<keyword evidence="8 10" id="KW-0472">Membrane</keyword>
<feature type="transmembrane region" description="Helical" evidence="11">
    <location>
        <begin position="63"/>
        <end position="82"/>
    </location>
</feature>
<dbReference type="SUPFAM" id="SSF56176">
    <property type="entry name" value="FAD-binding/transporter-associated domain-like"/>
    <property type="match status" value="1"/>
</dbReference>
<dbReference type="FunFam" id="3.10.580.10:FF:000002">
    <property type="entry name" value="Magnesium/cobalt efflux protein CorC"/>
    <property type="match status" value="1"/>
</dbReference>
<dbReference type="SUPFAM" id="SSF54631">
    <property type="entry name" value="CBS-domain pair"/>
    <property type="match status" value="1"/>
</dbReference>
<evidence type="ECO:0000259" key="13">
    <source>
        <dbReference type="PROSITE" id="PS51846"/>
    </source>
</evidence>
<feature type="transmembrane region" description="Helical" evidence="11">
    <location>
        <begin position="6"/>
        <end position="28"/>
    </location>
</feature>
<evidence type="ECO:0000256" key="5">
    <source>
        <dbReference type="ARBA" id="ARBA00022737"/>
    </source>
</evidence>
<dbReference type="PANTHER" id="PTHR43099:SF5">
    <property type="entry name" value="HLYC_CORC FAMILY TRANSPORTER"/>
    <property type="match status" value="1"/>
</dbReference>
<dbReference type="InterPro" id="IPR051676">
    <property type="entry name" value="UPF0053_domain"/>
</dbReference>
<sequence length="443" mass="48821">MSEILFPLAVIALLILLNGLFVAAEFGIASAPRTRLQQYAEEGVAAARRALDILRTPRKLNRYISTAQIGITIASLGLGMYGEHTVAEWIVHPLEAVSGLSSTAAHAIATILAVGLLTYLHVVFGEMAPKSLALQHPVETTIRIERPMAISERLFLPLTVFLNWAGDMILRLIGLPPVSPAERLASSAELAYIVEESTARGLLDQTEQTYIENIFDFHERTVAQVMTPRSRMVAIPITADEREVLETLTRQPHSRYPVYEGDRDHIVGILHAKDVARHIVNLPGAFDLRACMRPPLFVPETLSLEAMLQRFRQEHVQIAIVLDEFGGTAGLVTMEDLVEEIVGEIQDEFDVEPAPLEVLDARHLRVRGDLLVEELAQHLGLEIEHPEAETVGGLIMAELGAVPSTGDQVRYANIIFTVEQMQGMAVTSVLVELPPKEAESDEK</sequence>
<dbReference type="GO" id="GO:0005886">
    <property type="term" value="C:plasma membrane"/>
    <property type="evidence" value="ECO:0007669"/>
    <property type="project" value="UniProtKB-SubCell"/>
</dbReference>
<dbReference type="EMBL" id="DSMG01000066">
    <property type="protein sequence ID" value="HDX31029.1"/>
    <property type="molecule type" value="Genomic_DNA"/>
</dbReference>
<gene>
    <name evidence="14" type="ORF">ENQ20_05990</name>
</gene>